<dbReference type="PANTHER" id="PTHR34543">
    <property type="entry name" value="PROTEIN ABA DEFICIENT 4, CHLOROPLASTIC"/>
    <property type="match status" value="1"/>
</dbReference>
<dbReference type="PANTHER" id="PTHR34543:SF1">
    <property type="entry name" value="PROTEIN ABA DEFICIENT 4, CHLOROPLASTIC"/>
    <property type="match status" value="1"/>
</dbReference>
<keyword evidence="1" id="KW-0472">Membrane</keyword>
<evidence type="ECO:0000313" key="3">
    <source>
        <dbReference type="Proteomes" id="UP000825935"/>
    </source>
</evidence>
<dbReference type="EMBL" id="CM035431">
    <property type="protein sequence ID" value="KAH7296333.1"/>
    <property type="molecule type" value="Genomic_DNA"/>
</dbReference>
<comment type="caution">
    <text evidence="2">The sequence shown here is derived from an EMBL/GenBank/DDBJ whole genome shotgun (WGS) entry which is preliminary data.</text>
</comment>
<dbReference type="EMBL" id="CM035431">
    <property type="protein sequence ID" value="KAH7296334.1"/>
    <property type="molecule type" value="Genomic_DNA"/>
</dbReference>
<keyword evidence="3" id="KW-1185">Reference proteome</keyword>
<dbReference type="Proteomes" id="UP000825935">
    <property type="component" value="Chromosome 26"/>
</dbReference>
<dbReference type="InterPro" id="IPR025461">
    <property type="entry name" value="ABA4-like"/>
</dbReference>
<protein>
    <recommendedName>
        <fullName evidence="4">Neoxanthin synthase</fullName>
    </recommendedName>
</protein>
<dbReference type="AlphaFoldDB" id="A0A8T2RKJ4"/>
<feature type="transmembrane region" description="Helical" evidence="1">
    <location>
        <begin position="210"/>
        <end position="234"/>
    </location>
</feature>
<dbReference type="OrthoDB" id="196782at2759"/>
<accession>A0A8T2RKJ4</accession>
<feature type="transmembrane region" description="Helical" evidence="1">
    <location>
        <begin position="93"/>
        <end position="116"/>
    </location>
</feature>
<feature type="transmembrane region" description="Helical" evidence="1">
    <location>
        <begin position="167"/>
        <end position="190"/>
    </location>
</feature>
<dbReference type="OMA" id="AVHIFIV"/>
<evidence type="ECO:0000313" key="2">
    <source>
        <dbReference type="EMBL" id="KAH7296334.1"/>
    </source>
</evidence>
<reference evidence="2" key="1">
    <citation type="submission" date="2021-08" db="EMBL/GenBank/DDBJ databases">
        <title>WGS assembly of Ceratopteris richardii.</title>
        <authorList>
            <person name="Marchant D.B."/>
            <person name="Chen G."/>
            <person name="Jenkins J."/>
            <person name="Shu S."/>
            <person name="Leebens-Mack J."/>
            <person name="Grimwood J."/>
            <person name="Schmutz J."/>
            <person name="Soltis P."/>
            <person name="Soltis D."/>
            <person name="Chen Z.-H."/>
        </authorList>
    </citation>
    <scope>NUCLEOTIDE SEQUENCE</scope>
    <source>
        <strain evidence="2">Whitten #5841</strain>
        <tissue evidence="2">Leaf</tissue>
    </source>
</reference>
<evidence type="ECO:0000256" key="1">
    <source>
        <dbReference type="SAM" id="Phobius"/>
    </source>
</evidence>
<keyword evidence="1" id="KW-0812">Transmembrane</keyword>
<evidence type="ECO:0008006" key="4">
    <source>
        <dbReference type="Google" id="ProtNLM"/>
    </source>
</evidence>
<organism evidence="2 3">
    <name type="scientific">Ceratopteris richardii</name>
    <name type="common">Triangle waterfern</name>
    <dbReference type="NCBI Taxonomy" id="49495"/>
    <lineage>
        <taxon>Eukaryota</taxon>
        <taxon>Viridiplantae</taxon>
        <taxon>Streptophyta</taxon>
        <taxon>Embryophyta</taxon>
        <taxon>Tracheophyta</taxon>
        <taxon>Polypodiopsida</taxon>
        <taxon>Polypodiidae</taxon>
        <taxon>Polypodiales</taxon>
        <taxon>Pteridineae</taxon>
        <taxon>Pteridaceae</taxon>
        <taxon>Parkerioideae</taxon>
        <taxon>Ceratopteris</taxon>
    </lineage>
</organism>
<proteinExistence type="predicted"/>
<dbReference type="Pfam" id="PF14108">
    <property type="entry name" value="ABA4-like"/>
    <property type="match status" value="1"/>
</dbReference>
<sequence length="249" mass="27844">MDLRFRSQASLCSSQTSHSVRSQPCLRWVPFSANRASVGKYTTQLLSIQRGQLAGERLQSVCNDGLKGILLKKRNRLTISASMLPSVPGALQIASRLFTFGTAFVVPFYTVMILAPHATWTKKFVESSIPYVVLGVLYVYLLALSWSPETLHLMFASKYWLPELPGITRMFSSTLTVASAWLHLLVVDLFAGRQIYLDGLRCSTETRHSLVLCLLFCPVGILSHFFTKAVVHLWRKANSDVPNVAELYS</sequence>
<gene>
    <name evidence="2" type="ORF">KP509_26G019600</name>
</gene>
<feature type="transmembrane region" description="Helical" evidence="1">
    <location>
        <begin position="128"/>
        <end position="147"/>
    </location>
</feature>
<keyword evidence="1" id="KW-1133">Transmembrane helix</keyword>
<name>A0A8T2RKJ4_CERRI</name>